<dbReference type="InterPro" id="IPR011042">
    <property type="entry name" value="6-blade_b-propeller_TolB-like"/>
</dbReference>
<evidence type="ECO:0000256" key="1">
    <source>
        <dbReference type="ARBA" id="ARBA00022723"/>
    </source>
</evidence>
<organism evidence="7 8">
    <name type="scientific">Potamilus streckersoni</name>
    <dbReference type="NCBI Taxonomy" id="2493646"/>
    <lineage>
        <taxon>Eukaryota</taxon>
        <taxon>Metazoa</taxon>
        <taxon>Spiralia</taxon>
        <taxon>Lophotrochozoa</taxon>
        <taxon>Mollusca</taxon>
        <taxon>Bivalvia</taxon>
        <taxon>Autobranchia</taxon>
        <taxon>Heteroconchia</taxon>
        <taxon>Palaeoheterodonta</taxon>
        <taxon>Unionida</taxon>
        <taxon>Unionoidea</taxon>
        <taxon>Unionidae</taxon>
        <taxon>Ambleminae</taxon>
        <taxon>Lampsilini</taxon>
        <taxon>Potamilus</taxon>
    </lineage>
</organism>
<dbReference type="Pfam" id="PF13445">
    <property type="entry name" value="zf-RING_UBOX"/>
    <property type="match status" value="1"/>
</dbReference>
<name>A0AAE0RPG1_9BIVA</name>
<dbReference type="InterPro" id="IPR047153">
    <property type="entry name" value="TRIM45/56/19-like"/>
</dbReference>
<protein>
    <recommendedName>
        <fullName evidence="6">RING-type domain-containing protein</fullName>
    </recommendedName>
</protein>
<dbReference type="SUPFAM" id="SSF57850">
    <property type="entry name" value="RING/U-box"/>
    <property type="match status" value="1"/>
</dbReference>
<sequence length="709" mass="79573">MANNVTLISSDAQGLRCPICLDVYTAPKNLPCLHTYCQHCLQSYIMQNVPKGKKVVSFSCPECKKETPSPPPDIPVDKWAEHYPYNTVMLSVLPPEKRKVDKNCGSCICEGKLVKPTTYCTVCKDALCFPCEKVHRKNKATKDHTVVNIQNLFTDLQLAISLSVSVTCYEHVGKEYEFYCKFHSRMCCSECFYKSHRGCNEVLQIKDHSERLMQEKDSNTVVLRLKHLKSHLDQFKTINEESFLKIKAEMNNVPDEIEQLRNKLNTLLDNVKAKLLAEKNALLKNESLIQNEEIKQCESISSAITNSLHLLETTLAHGNPLHALTTLHKTEEQLIHYESTVNEKYSEVRHVDAKLCLDDRLLSLTKNSGTSAAKIDIVEKKLSLKTSQFPLPKEKTVKATSVGQHALQTQQSTVEEHKKTPRFIRTKPLKNCKPEKIGDFQAHYQNGNNPSYTGITCLQDDKIMLVDGHNCSCRLYDSSYQHIADYNLSSWPWGVCVVEGSQVAVTLPVEQSIQLLTVDRSIRPGRKIKTSLNCSGIAALSRDQLFVIGGKDNNVLYWCIVSMDGSEKSLVEVGPTYHCGHLAVNNSRTRIYVSCNQDTAAVYAYSVVGTRIFKYEHHALDGASGIAVDREDNLYVVGRVSRNIHQVSPDGSHLQVFSTGIPTAVNSISTKIPIWPVAICFTSSGDEFFLAEDPPHGNSKLHVHKFKMT</sequence>
<dbReference type="CDD" id="cd19757">
    <property type="entry name" value="Bbox1"/>
    <property type="match status" value="1"/>
</dbReference>
<dbReference type="PROSITE" id="PS50089">
    <property type="entry name" value="ZF_RING_2"/>
    <property type="match status" value="1"/>
</dbReference>
<dbReference type="InterPro" id="IPR001841">
    <property type="entry name" value="Znf_RING"/>
</dbReference>
<dbReference type="GO" id="GO:0008270">
    <property type="term" value="F:zinc ion binding"/>
    <property type="evidence" value="ECO:0007669"/>
    <property type="project" value="UniProtKB-KW"/>
</dbReference>
<gene>
    <name evidence="7" type="ORF">CHS0354_037532</name>
</gene>
<keyword evidence="2 4" id="KW-0863">Zinc-finger</keyword>
<evidence type="ECO:0000256" key="3">
    <source>
        <dbReference type="ARBA" id="ARBA00022833"/>
    </source>
</evidence>
<comment type="caution">
    <text evidence="7">The sequence shown here is derived from an EMBL/GenBank/DDBJ whole genome shotgun (WGS) entry which is preliminary data.</text>
</comment>
<dbReference type="PANTHER" id="PTHR25462">
    <property type="entry name" value="BONUS, ISOFORM C-RELATED"/>
    <property type="match status" value="1"/>
</dbReference>
<dbReference type="InterPro" id="IPR017907">
    <property type="entry name" value="Znf_RING_CS"/>
</dbReference>
<dbReference type="Gene3D" id="3.30.40.10">
    <property type="entry name" value="Zinc/RING finger domain, C3HC4 (zinc finger)"/>
    <property type="match status" value="1"/>
</dbReference>
<evidence type="ECO:0000256" key="2">
    <source>
        <dbReference type="ARBA" id="ARBA00022771"/>
    </source>
</evidence>
<dbReference type="Proteomes" id="UP001195483">
    <property type="component" value="Unassembled WGS sequence"/>
</dbReference>
<evidence type="ECO:0000259" key="6">
    <source>
        <dbReference type="PROSITE" id="PS50089"/>
    </source>
</evidence>
<dbReference type="InterPro" id="IPR027370">
    <property type="entry name" value="Znf-RING_euk"/>
</dbReference>
<dbReference type="PROSITE" id="PS00518">
    <property type="entry name" value="ZF_RING_1"/>
    <property type="match status" value="1"/>
</dbReference>
<keyword evidence="5" id="KW-0175">Coiled coil</keyword>
<accession>A0AAE0RPG1</accession>
<evidence type="ECO:0000256" key="5">
    <source>
        <dbReference type="SAM" id="Coils"/>
    </source>
</evidence>
<keyword evidence="1" id="KW-0479">Metal-binding</keyword>
<evidence type="ECO:0000256" key="4">
    <source>
        <dbReference type="PROSITE-ProRule" id="PRU00175"/>
    </source>
</evidence>
<dbReference type="SMART" id="SM00184">
    <property type="entry name" value="RING"/>
    <property type="match status" value="1"/>
</dbReference>
<dbReference type="EMBL" id="JAEAOA010002192">
    <property type="protein sequence ID" value="KAK3577192.1"/>
    <property type="molecule type" value="Genomic_DNA"/>
</dbReference>
<keyword evidence="3" id="KW-0862">Zinc</keyword>
<dbReference type="PANTHER" id="PTHR25462:SF296">
    <property type="entry name" value="MEIOTIC P26, ISOFORM F"/>
    <property type="match status" value="1"/>
</dbReference>
<evidence type="ECO:0000313" key="7">
    <source>
        <dbReference type="EMBL" id="KAK3577192.1"/>
    </source>
</evidence>
<dbReference type="SUPFAM" id="SSF101898">
    <property type="entry name" value="NHL repeat"/>
    <property type="match status" value="1"/>
</dbReference>
<dbReference type="Gene3D" id="2.120.10.30">
    <property type="entry name" value="TolB, C-terminal domain"/>
    <property type="match status" value="1"/>
</dbReference>
<reference evidence="7" key="2">
    <citation type="journal article" date="2021" name="Genome Biol. Evol.">
        <title>Developing a high-quality reference genome for a parasitic bivalve with doubly uniparental inheritance (Bivalvia: Unionida).</title>
        <authorList>
            <person name="Smith C.H."/>
        </authorList>
    </citation>
    <scope>NUCLEOTIDE SEQUENCE</scope>
    <source>
        <strain evidence="7">CHS0354</strain>
        <tissue evidence="7">Mantle</tissue>
    </source>
</reference>
<feature type="coiled-coil region" evidence="5">
    <location>
        <begin position="250"/>
        <end position="277"/>
    </location>
</feature>
<dbReference type="InterPro" id="IPR013083">
    <property type="entry name" value="Znf_RING/FYVE/PHD"/>
</dbReference>
<proteinExistence type="predicted"/>
<dbReference type="AlphaFoldDB" id="A0AAE0RPG1"/>
<reference evidence="7" key="1">
    <citation type="journal article" date="2021" name="Genome Biol. Evol.">
        <title>A High-Quality Reference Genome for a Parasitic Bivalve with Doubly Uniparental Inheritance (Bivalvia: Unionida).</title>
        <authorList>
            <person name="Smith C.H."/>
        </authorList>
    </citation>
    <scope>NUCLEOTIDE SEQUENCE</scope>
    <source>
        <strain evidence="7">CHS0354</strain>
    </source>
</reference>
<keyword evidence="8" id="KW-1185">Reference proteome</keyword>
<dbReference type="Gene3D" id="3.30.160.60">
    <property type="entry name" value="Classic Zinc Finger"/>
    <property type="match status" value="1"/>
</dbReference>
<evidence type="ECO:0000313" key="8">
    <source>
        <dbReference type="Proteomes" id="UP001195483"/>
    </source>
</evidence>
<reference evidence="7" key="3">
    <citation type="submission" date="2023-05" db="EMBL/GenBank/DDBJ databases">
        <authorList>
            <person name="Smith C.H."/>
        </authorList>
    </citation>
    <scope>NUCLEOTIDE SEQUENCE</scope>
    <source>
        <strain evidence="7">CHS0354</strain>
        <tissue evidence="7">Mantle</tissue>
    </source>
</reference>
<feature type="domain" description="RING-type" evidence="6">
    <location>
        <begin position="17"/>
        <end position="64"/>
    </location>
</feature>